<dbReference type="EMBL" id="JBGBZJ010000003">
    <property type="protein sequence ID" value="MEY9457810.1"/>
    <property type="molecule type" value="Genomic_DNA"/>
</dbReference>
<reference evidence="1 2" key="1">
    <citation type="submission" date="2024-07" db="EMBL/GenBank/DDBJ databases">
        <title>Genomic Encyclopedia of Type Strains, Phase V (KMG-V): Genome sequencing to study the core and pangenomes of soil and plant-associated prokaryotes.</title>
        <authorList>
            <person name="Whitman W."/>
        </authorList>
    </citation>
    <scope>NUCLEOTIDE SEQUENCE [LARGE SCALE GENOMIC DNA]</scope>
    <source>
        <strain evidence="1 2">USDA 152</strain>
    </source>
</reference>
<evidence type="ECO:0000313" key="2">
    <source>
        <dbReference type="Proteomes" id="UP001565369"/>
    </source>
</evidence>
<gene>
    <name evidence="1" type="ORF">ABIG07_006758</name>
</gene>
<proteinExistence type="predicted"/>
<dbReference type="Proteomes" id="UP001565369">
    <property type="component" value="Unassembled WGS sequence"/>
</dbReference>
<name>A0ABV4G1P8_9BRAD</name>
<organism evidence="1 2">
    <name type="scientific">Bradyrhizobium ottawaense</name>
    <dbReference type="NCBI Taxonomy" id="931866"/>
    <lineage>
        <taxon>Bacteria</taxon>
        <taxon>Pseudomonadati</taxon>
        <taxon>Pseudomonadota</taxon>
        <taxon>Alphaproteobacteria</taxon>
        <taxon>Hyphomicrobiales</taxon>
        <taxon>Nitrobacteraceae</taxon>
        <taxon>Bradyrhizobium</taxon>
    </lineage>
</organism>
<evidence type="ECO:0000313" key="1">
    <source>
        <dbReference type="EMBL" id="MEY9457810.1"/>
    </source>
</evidence>
<keyword evidence="2" id="KW-1185">Reference proteome</keyword>
<sequence length="41" mass="4812">MGQTTRILKRANVLPDLLKMLQELEELRERVRLAEAARVLH</sequence>
<comment type="caution">
    <text evidence="1">The sequence shown here is derived from an EMBL/GenBank/DDBJ whole genome shotgun (WGS) entry which is preliminary data.</text>
</comment>
<accession>A0ABV4G1P8</accession>
<protein>
    <submittedName>
        <fullName evidence="1">Uncharacterized protein</fullName>
    </submittedName>
</protein>